<organism evidence="6 7">
    <name type="scientific">Parapedobacter composti</name>
    <dbReference type="NCBI Taxonomy" id="623281"/>
    <lineage>
        <taxon>Bacteria</taxon>
        <taxon>Pseudomonadati</taxon>
        <taxon>Bacteroidota</taxon>
        <taxon>Sphingobacteriia</taxon>
        <taxon>Sphingobacteriales</taxon>
        <taxon>Sphingobacteriaceae</taxon>
        <taxon>Parapedobacter</taxon>
    </lineage>
</organism>
<comment type="similarity">
    <text evidence="1 4">Belongs to the glycosyl hydrolase 28 family.</text>
</comment>
<feature type="signal peptide" evidence="5">
    <location>
        <begin position="1"/>
        <end position="23"/>
    </location>
</feature>
<dbReference type="GO" id="GO:0004650">
    <property type="term" value="F:polygalacturonase activity"/>
    <property type="evidence" value="ECO:0007669"/>
    <property type="project" value="InterPro"/>
</dbReference>
<dbReference type="GO" id="GO:0005975">
    <property type="term" value="P:carbohydrate metabolic process"/>
    <property type="evidence" value="ECO:0007669"/>
    <property type="project" value="InterPro"/>
</dbReference>
<gene>
    <name evidence="6" type="ORF">SAMN05421747_10593</name>
</gene>
<dbReference type="InterPro" id="IPR012334">
    <property type="entry name" value="Pectin_lyas_fold"/>
</dbReference>
<proteinExistence type="inferred from homology"/>
<keyword evidence="5" id="KW-0732">Signal</keyword>
<dbReference type="PANTHER" id="PTHR31339:SF9">
    <property type="entry name" value="PLASMIN AND FIBRONECTIN-BINDING PROTEIN A"/>
    <property type="match status" value="1"/>
</dbReference>
<sequence length="512" mass="55128">MDDRINILIAGLLLCCTACVPHADPESAWMAAVPHKANVGAANLPDTIAPVNAPFAMPRFSTLKFPDYVVTVNPENIPAGKLATGTIQAAIEDVHARGGGRVVIPQGLWKTGRIILKSHVELHLEEGSVLQFSADVRDYHPAVFTRNEGIELYSLGACIYAHGQQHIAVTGTGKLVGPGPGTVRQQTMTHDVIERVVPLDKPVDQRVYEGDGGGTIFPPAMISPIGCRQVYIEGITLEQSAFWNVVPIYCNDVVIRGITVNSVGIPRGDGIDVESSQNVLIEYCTLNAGDDCIAIKAGRGIDGQRVNRPSENVVVRHCLMHQGHGGVTVGSETAGMVRNLYVHDCVFEGAGIGIRFKTRRPRGGGGESLYYERIRMNVEQTALRWDMLGSALHVGELASDTPLPVTPLTPRFSDITVRHVIVESAADFMKVDGIPESPLTGVSITACRVASDRFVRLKHAVDIQLSGIHFAGKDSTVNLYSCRNIGIERVVTGSMMRPAVVSTGNSDGIRIK</sequence>
<evidence type="ECO:0000313" key="6">
    <source>
        <dbReference type="EMBL" id="SFC15208.1"/>
    </source>
</evidence>
<dbReference type="Gene3D" id="2.160.20.10">
    <property type="entry name" value="Single-stranded right-handed beta-helix, Pectin lyase-like"/>
    <property type="match status" value="1"/>
</dbReference>
<evidence type="ECO:0000256" key="5">
    <source>
        <dbReference type="SAM" id="SignalP"/>
    </source>
</evidence>
<evidence type="ECO:0000256" key="4">
    <source>
        <dbReference type="RuleBase" id="RU361169"/>
    </source>
</evidence>
<protein>
    <submittedName>
        <fullName evidence="6">Polygalacturonase</fullName>
    </submittedName>
</protein>
<evidence type="ECO:0000256" key="1">
    <source>
        <dbReference type="ARBA" id="ARBA00008834"/>
    </source>
</evidence>
<dbReference type="InterPro" id="IPR000743">
    <property type="entry name" value="Glyco_hydro_28"/>
</dbReference>
<name>A0A1I1GZC0_9SPHI</name>
<evidence type="ECO:0000256" key="3">
    <source>
        <dbReference type="ARBA" id="ARBA00023295"/>
    </source>
</evidence>
<dbReference type="SUPFAM" id="SSF51126">
    <property type="entry name" value="Pectin lyase-like"/>
    <property type="match status" value="1"/>
</dbReference>
<reference evidence="6 7" key="1">
    <citation type="submission" date="2016-10" db="EMBL/GenBank/DDBJ databases">
        <authorList>
            <person name="de Groot N.N."/>
        </authorList>
    </citation>
    <scope>NUCLEOTIDE SEQUENCE [LARGE SCALE GENOMIC DNA]</scope>
    <source>
        <strain evidence="6 7">DSM 22900</strain>
    </source>
</reference>
<dbReference type="EMBL" id="FOLL01000005">
    <property type="protein sequence ID" value="SFC15208.1"/>
    <property type="molecule type" value="Genomic_DNA"/>
</dbReference>
<evidence type="ECO:0000313" key="7">
    <source>
        <dbReference type="Proteomes" id="UP000199577"/>
    </source>
</evidence>
<dbReference type="RefSeq" id="WP_090972885.1">
    <property type="nucleotide sequence ID" value="NZ_FOLL01000005.1"/>
</dbReference>
<keyword evidence="2 4" id="KW-0378">Hydrolase</keyword>
<keyword evidence="7" id="KW-1185">Reference proteome</keyword>
<dbReference type="SMART" id="SM00710">
    <property type="entry name" value="PbH1"/>
    <property type="match status" value="5"/>
</dbReference>
<dbReference type="AlphaFoldDB" id="A0A1I1GZC0"/>
<keyword evidence="3 4" id="KW-0326">Glycosidase</keyword>
<dbReference type="InterPro" id="IPR011050">
    <property type="entry name" value="Pectin_lyase_fold/virulence"/>
</dbReference>
<dbReference type="InterPro" id="IPR051801">
    <property type="entry name" value="GH28_Enzymes"/>
</dbReference>
<accession>A0A1I1GZC0</accession>
<dbReference type="PROSITE" id="PS00502">
    <property type="entry name" value="POLYGALACTURONASE"/>
    <property type="match status" value="1"/>
</dbReference>
<feature type="chain" id="PRO_5011795690" evidence="5">
    <location>
        <begin position="24"/>
        <end position="512"/>
    </location>
</feature>
<evidence type="ECO:0000256" key="2">
    <source>
        <dbReference type="ARBA" id="ARBA00022801"/>
    </source>
</evidence>
<dbReference type="PANTHER" id="PTHR31339">
    <property type="entry name" value="PECTIN LYASE-RELATED"/>
    <property type="match status" value="1"/>
</dbReference>
<dbReference type="OrthoDB" id="9795222at2"/>
<dbReference type="STRING" id="623281.SAMN05421747_10593"/>
<dbReference type="Proteomes" id="UP000199577">
    <property type="component" value="Unassembled WGS sequence"/>
</dbReference>
<dbReference type="InterPro" id="IPR006626">
    <property type="entry name" value="PbH1"/>
</dbReference>
<dbReference type="Pfam" id="PF00295">
    <property type="entry name" value="Glyco_hydro_28"/>
    <property type="match status" value="1"/>
</dbReference>